<name>A0ABQ9IMK1_9NEOP</name>
<dbReference type="Proteomes" id="UP001159363">
    <property type="component" value="Chromosome 1"/>
</dbReference>
<proteinExistence type="predicted"/>
<evidence type="ECO:0000313" key="1">
    <source>
        <dbReference type="EMBL" id="KAJ8897916.1"/>
    </source>
</evidence>
<gene>
    <name evidence="1" type="ORF">PR048_003273</name>
</gene>
<organism evidence="1 2">
    <name type="scientific">Dryococelus australis</name>
    <dbReference type="NCBI Taxonomy" id="614101"/>
    <lineage>
        <taxon>Eukaryota</taxon>
        <taxon>Metazoa</taxon>
        <taxon>Ecdysozoa</taxon>
        <taxon>Arthropoda</taxon>
        <taxon>Hexapoda</taxon>
        <taxon>Insecta</taxon>
        <taxon>Pterygota</taxon>
        <taxon>Neoptera</taxon>
        <taxon>Polyneoptera</taxon>
        <taxon>Phasmatodea</taxon>
        <taxon>Verophasmatodea</taxon>
        <taxon>Anareolatae</taxon>
        <taxon>Phasmatidae</taxon>
        <taxon>Eurycanthinae</taxon>
        <taxon>Dryococelus</taxon>
    </lineage>
</organism>
<accession>A0ABQ9IMK1</accession>
<evidence type="ECO:0000313" key="2">
    <source>
        <dbReference type="Proteomes" id="UP001159363"/>
    </source>
</evidence>
<reference evidence="1 2" key="1">
    <citation type="submission" date="2023-02" db="EMBL/GenBank/DDBJ databases">
        <title>LHISI_Scaffold_Assembly.</title>
        <authorList>
            <person name="Stuart O.P."/>
            <person name="Cleave R."/>
            <person name="Magrath M.J.L."/>
            <person name="Mikheyev A.S."/>
        </authorList>
    </citation>
    <scope>NUCLEOTIDE SEQUENCE [LARGE SCALE GENOMIC DNA]</scope>
    <source>
        <strain evidence="1">Daus_M_001</strain>
        <tissue evidence="1">Leg muscle</tissue>
    </source>
</reference>
<sequence>MRNMKNFFPPKQIDRLLTKNKKVIFFHCIYDIQHNVLESPRYQTCVGFCRYGICHKIVMKYFFKI</sequence>
<protein>
    <submittedName>
        <fullName evidence="1">Uncharacterized protein</fullName>
    </submittedName>
</protein>
<keyword evidence="2" id="KW-1185">Reference proteome</keyword>
<comment type="caution">
    <text evidence="1">The sequence shown here is derived from an EMBL/GenBank/DDBJ whole genome shotgun (WGS) entry which is preliminary data.</text>
</comment>
<dbReference type="EMBL" id="JARBHB010000001">
    <property type="protein sequence ID" value="KAJ8897916.1"/>
    <property type="molecule type" value="Genomic_DNA"/>
</dbReference>